<dbReference type="EMBL" id="JAUEPT010000128">
    <property type="protein sequence ID" value="KAK0430934.1"/>
    <property type="molecule type" value="Genomic_DNA"/>
</dbReference>
<evidence type="ECO:0000313" key="1">
    <source>
        <dbReference type="EMBL" id="KAK0430934.1"/>
    </source>
</evidence>
<evidence type="ECO:0000313" key="2">
    <source>
        <dbReference type="Proteomes" id="UP001175226"/>
    </source>
</evidence>
<dbReference type="Proteomes" id="UP001175226">
    <property type="component" value="Unassembled WGS sequence"/>
</dbReference>
<organism evidence="1 2">
    <name type="scientific">Armillaria borealis</name>
    <dbReference type="NCBI Taxonomy" id="47425"/>
    <lineage>
        <taxon>Eukaryota</taxon>
        <taxon>Fungi</taxon>
        <taxon>Dikarya</taxon>
        <taxon>Basidiomycota</taxon>
        <taxon>Agaricomycotina</taxon>
        <taxon>Agaricomycetes</taxon>
        <taxon>Agaricomycetidae</taxon>
        <taxon>Agaricales</taxon>
        <taxon>Marasmiineae</taxon>
        <taxon>Physalacriaceae</taxon>
        <taxon>Armillaria</taxon>
    </lineage>
</organism>
<proteinExistence type="predicted"/>
<comment type="caution">
    <text evidence="1">The sequence shown here is derived from an EMBL/GenBank/DDBJ whole genome shotgun (WGS) entry which is preliminary data.</text>
</comment>
<name>A0AA39IWC2_9AGAR</name>
<sequence length="149" mass="16702">MWTSLGPDDGMAVKCQSSILASETVVHVRSDAWDAWGLTVQDLTLGCFFNLEALHFKVDLDSKSTQRGAMAPKRPSSSVVYEEHTLASTECDSWQVWWDFFTDSLLEAFSLSHTNHASRFHGELVITFVTPEELMGPPLNYQEVFEVVG</sequence>
<reference evidence="1" key="1">
    <citation type="submission" date="2023-06" db="EMBL/GenBank/DDBJ databases">
        <authorList>
            <consortium name="Lawrence Berkeley National Laboratory"/>
            <person name="Ahrendt S."/>
            <person name="Sahu N."/>
            <person name="Indic B."/>
            <person name="Wong-Bajracharya J."/>
            <person name="Merenyi Z."/>
            <person name="Ke H.-M."/>
            <person name="Monk M."/>
            <person name="Kocsube S."/>
            <person name="Drula E."/>
            <person name="Lipzen A."/>
            <person name="Balint B."/>
            <person name="Henrissat B."/>
            <person name="Andreopoulos B."/>
            <person name="Martin F.M."/>
            <person name="Harder C.B."/>
            <person name="Rigling D."/>
            <person name="Ford K.L."/>
            <person name="Foster G.D."/>
            <person name="Pangilinan J."/>
            <person name="Papanicolaou A."/>
            <person name="Barry K."/>
            <person name="LaButti K."/>
            <person name="Viragh M."/>
            <person name="Koriabine M."/>
            <person name="Yan M."/>
            <person name="Riley R."/>
            <person name="Champramary S."/>
            <person name="Plett K.L."/>
            <person name="Tsai I.J."/>
            <person name="Slot J."/>
            <person name="Sipos G."/>
            <person name="Plett J."/>
            <person name="Nagy L.G."/>
            <person name="Grigoriev I.V."/>
        </authorList>
    </citation>
    <scope>NUCLEOTIDE SEQUENCE</scope>
    <source>
        <strain evidence="1">FPL87.14</strain>
    </source>
</reference>
<gene>
    <name evidence="1" type="ORF">EV421DRAFT_1743556</name>
</gene>
<accession>A0AA39IWC2</accession>
<keyword evidence="2" id="KW-1185">Reference proteome</keyword>
<dbReference type="AlphaFoldDB" id="A0AA39IWC2"/>
<protein>
    <submittedName>
        <fullName evidence="1">Uncharacterized protein</fullName>
    </submittedName>
</protein>